<dbReference type="Pfam" id="PF17863">
    <property type="entry name" value="AAA_lid_2"/>
    <property type="match status" value="1"/>
</dbReference>
<dbReference type="AlphaFoldDB" id="A0A645F098"/>
<dbReference type="InterPro" id="IPR041628">
    <property type="entry name" value="ChlI/MoxR_AAA_lid"/>
</dbReference>
<protein>
    <recommendedName>
        <fullName evidence="1">ChlI/MoxR AAA lid domain-containing protein</fullName>
    </recommendedName>
</protein>
<feature type="domain" description="ChlI/MoxR AAA lid" evidence="1">
    <location>
        <begin position="2"/>
        <end position="36"/>
    </location>
</feature>
<proteinExistence type="predicted"/>
<comment type="caution">
    <text evidence="2">The sequence shown here is derived from an EMBL/GenBank/DDBJ whole genome shotgun (WGS) entry which is preliminary data.</text>
</comment>
<dbReference type="EMBL" id="VSSQ01053614">
    <property type="protein sequence ID" value="MPN07617.1"/>
    <property type="molecule type" value="Genomic_DNA"/>
</dbReference>
<evidence type="ECO:0000313" key="2">
    <source>
        <dbReference type="EMBL" id="MPN07617.1"/>
    </source>
</evidence>
<dbReference type="Gene3D" id="1.10.8.80">
    <property type="entry name" value="Magnesium chelatase subunit I, C-Terminal domain"/>
    <property type="match status" value="1"/>
</dbReference>
<organism evidence="2">
    <name type="scientific">bioreactor metagenome</name>
    <dbReference type="NCBI Taxonomy" id="1076179"/>
    <lineage>
        <taxon>unclassified sequences</taxon>
        <taxon>metagenomes</taxon>
        <taxon>ecological metagenomes</taxon>
    </lineage>
</organism>
<sequence length="58" mass="6432">MLPDDVKFLAPFVLAHRLILRPEAKLDGLMARTVIGEILEATPIPLPDVERNGRGQVK</sequence>
<name>A0A645F098_9ZZZZ</name>
<gene>
    <name evidence="2" type="ORF">SDC9_154888</name>
</gene>
<reference evidence="2" key="1">
    <citation type="submission" date="2019-08" db="EMBL/GenBank/DDBJ databases">
        <authorList>
            <person name="Kucharzyk K."/>
            <person name="Murdoch R.W."/>
            <person name="Higgins S."/>
            <person name="Loffler F."/>
        </authorList>
    </citation>
    <scope>NUCLEOTIDE SEQUENCE</scope>
</reference>
<evidence type="ECO:0000259" key="1">
    <source>
        <dbReference type="Pfam" id="PF17863"/>
    </source>
</evidence>
<accession>A0A645F098</accession>